<dbReference type="NCBIfam" id="TIGR00254">
    <property type="entry name" value="GGDEF"/>
    <property type="match status" value="1"/>
</dbReference>
<dbReference type="Gene3D" id="3.30.70.270">
    <property type="match status" value="1"/>
</dbReference>
<dbReference type="InterPro" id="IPR029787">
    <property type="entry name" value="Nucleotide_cyclase"/>
</dbReference>
<dbReference type="InterPro" id="IPR001633">
    <property type="entry name" value="EAL_dom"/>
</dbReference>
<dbReference type="SUPFAM" id="SSF141868">
    <property type="entry name" value="EAL domain-like"/>
    <property type="match status" value="1"/>
</dbReference>
<evidence type="ECO:0000313" key="3">
    <source>
        <dbReference type="EMBL" id="GAA4495271.1"/>
    </source>
</evidence>
<dbReference type="InterPro" id="IPR000160">
    <property type="entry name" value="GGDEF_dom"/>
</dbReference>
<accession>A0ABP8PZI4</accession>
<reference evidence="4" key="1">
    <citation type="journal article" date="2019" name="Int. J. Syst. Evol. Microbiol.">
        <title>The Global Catalogue of Microorganisms (GCM) 10K type strain sequencing project: providing services to taxonomists for standard genome sequencing and annotation.</title>
        <authorList>
            <consortium name="The Broad Institute Genomics Platform"/>
            <consortium name="The Broad Institute Genome Sequencing Center for Infectious Disease"/>
            <person name="Wu L."/>
            <person name="Ma J."/>
        </authorList>
    </citation>
    <scope>NUCLEOTIDE SEQUENCE [LARGE SCALE GENOMIC DNA]</scope>
    <source>
        <strain evidence="4">JCM 32226</strain>
    </source>
</reference>
<name>A0ABP8PZI4_9GAMM</name>
<dbReference type="Pfam" id="PF00563">
    <property type="entry name" value="EAL"/>
    <property type="match status" value="1"/>
</dbReference>
<dbReference type="InterPro" id="IPR050706">
    <property type="entry name" value="Cyclic-di-GMP_PDE-like"/>
</dbReference>
<proteinExistence type="predicted"/>
<dbReference type="InterPro" id="IPR043128">
    <property type="entry name" value="Rev_trsase/Diguanyl_cyclase"/>
</dbReference>
<organism evidence="3 4">
    <name type="scientific">Pseudaeromonas paramecii</name>
    <dbReference type="NCBI Taxonomy" id="2138166"/>
    <lineage>
        <taxon>Bacteria</taxon>
        <taxon>Pseudomonadati</taxon>
        <taxon>Pseudomonadota</taxon>
        <taxon>Gammaproteobacteria</taxon>
        <taxon>Aeromonadales</taxon>
        <taxon>Aeromonadaceae</taxon>
        <taxon>Pseudaeromonas</taxon>
    </lineage>
</organism>
<keyword evidence="4" id="KW-1185">Reference proteome</keyword>
<evidence type="ECO:0000313" key="4">
    <source>
        <dbReference type="Proteomes" id="UP001501321"/>
    </source>
</evidence>
<evidence type="ECO:0000259" key="1">
    <source>
        <dbReference type="PROSITE" id="PS50883"/>
    </source>
</evidence>
<dbReference type="SUPFAM" id="SSF55073">
    <property type="entry name" value="Nucleotide cyclase"/>
    <property type="match status" value="1"/>
</dbReference>
<dbReference type="RefSeq" id="WP_345010333.1">
    <property type="nucleotide sequence ID" value="NZ_BAABFC010000006.1"/>
</dbReference>
<dbReference type="PANTHER" id="PTHR33121">
    <property type="entry name" value="CYCLIC DI-GMP PHOSPHODIESTERASE PDEF"/>
    <property type="match status" value="1"/>
</dbReference>
<dbReference type="Proteomes" id="UP001501321">
    <property type="component" value="Unassembled WGS sequence"/>
</dbReference>
<dbReference type="PANTHER" id="PTHR33121:SF70">
    <property type="entry name" value="SIGNALING PROTEIN YKOW"/>
    <property type="match status" value="1"/>
</dbReference>
<sequence length="434" mass="47384">MQNPLGGCPTTVRSHLLDRQQLLTRMASYLSTPRIPSQRFAFLHFNVAGFRQINGLYGHGAADALQQELARRLLASGGREEWLAHLGADEFALFVPDVGRLTRVAGLARHLQQQLQMPMQVAGSPISPVVLVGIVVGGAQPLSLADLLRAADYALSCAKSRKAGRQLFGRRQARGAARSLVIRRELAQAIADGSLVAHYQPVLDGRSGQVVAVEALARWQHPTLGTVSPAEFIPVAEESELIERLGETMLRQSLAMLARLKQPQLKLHVNLATRQLYGQALPSLLARLLTLHQLDPRQLVLEITESQLMQAPEQALAQMQRLCQLGVGLALDDFGTGYSALHCLISFPLTILKLDRSLIQAVPDSPRACTLLRHIRQLAADLNLIAVAEGVETARQQHWLLAQNIPLIQGFVFSPAVDECKLVAMLGNGMPNPQ</sequence>
<dbReference type="CDD" id="cd01948">
    <property type="entry name" value="EAL"/>
    <property type="match status" value="1"/>
</dbReference>
<dbReference type="SMART" id="SM00052">
    <property type="entry name" value="EAL"/>
    <property type="match status" value="1"/>
</dbReference>
<protein>
    <submittedName>
        <fullName evidence="3">EAL domain-containing protein</fullName>
    </submittedName>
</protein>
<dbReference type="Gene3D" id="3.20.20.450">
    <property type="entry name" value="EAL domain"/>
    <property type="match status" value="1"/>
</dbReference>
<dbReference type="InterPro" id="IPR035919">
    <property type="entry name" value="EAL_sf"/>
</dbReference>
<dbReference type="PROSITE" id="PS50883">
    <property type="entry name" value="EAL"/>
    <property type="match status" value="1"/>
</dbReference>
<dbReference type="Pfam" id="PF00990">
    <property type="entry name" value="GGDEF"/>
    <property type="match status" value="1"/>
</dbReference>
<gene>
    <name evidence="3" type="ORF">GCM10023095_08150</name>
</gene>
<feature type="domain" description="GGDEF" evidence="2">
    <location>
        <begin position="38"/>
        <end position="173"/>
    </location>
</feature>
<evidence type="ECO:0000259" key="2">
    <source>
        <dbReference type="PROSITE" id="PS50887"/>
    </source>
</evidence>
<dbReference type="PROSITE" id="PS50887">
    <property type="entry name" value="GGDEF"/>
    <property type="match status" value="1"/>
</dbReference>
<comment type="caution">
    <text evidence="3">The sequence shown here is derived from an EMBL/GenBank/DDBJ whole genome shotgun (WGS) entry which is preliminary data.</text>
</comment>
<dbReference type="SMART" id="SM00267">
    <property type="entry name" value="GGDEF"/>
    <property type="match status" value="1"/>
</dbReference>
<feature type="domain" description="EAL" evidence="1">
    <location>
        <begin position="179"/>
        <end position="430"/>
    </location>
</feature>
<dbReference type="EMBL" id="BAABFC010000006">
    <property type="protein sequence ID" value="GAA4495271.1"/>
    <property type="molecule type" value="Genomic_DNA"/>
</dbReference>